<dbReference type="Pfam" id="PF24864">
    <property type="entry name" value="DUF7730"/>
    <property type="match status" value="1"/>
</dbReference>
<dbReference type="EMBL" id="MU003692">
    <property type="protein sequence ID" value="KAF2818017.1"/>
    <property type="molecule type" value="Genomic_DNA"/>
</dbReference>
<reference evidence="4" key="2">
    <citation type="submission" date="2020-04" db="EMBL/GenBank/DDBJ databases">
        <authorList>
            <consortium name="NCBI Genome Project"/>
        </authorList>
    </citation>
    <scope>NUCLEOTIDE SEQUENCE</scope>
    <source>
        <strain evidence="4">CBS 304.34</strain>
    </source>
</reference>
<reference evidence="2 4" key="1">
    <citation type="journal article" date="2020" name="Stud. Mycol.">
        <title>101 Dothideomycetes genomes: a test case for predicting lifestyles and emergence of pathogens.</title>
        <authorList>
            <person name="Haridas S."/>
            <person name="Albert R."/>
            <person name="Binder M."/>
            <person name="Bloem J."/>
            <person name="Labutti K."/>
            <person name="Salamov A."/>
            <person name="Andreopoulos B."/>
            <person name="Baker S."/>
            <person name="Barry K."/>
            <person name="Bills G."/>
            <person name="Bluhm B."/>
            <person name="Cannon C."/>
            <person name="Castanera R."/>
            <person name="Culley D."/>
            <person name="Daum C."/>
            <person name="Ezra D."/>
            <person name="Gonzalez J."/>
            <person name="Henrissat B."/>
            <person name="Kuo A."/>
            <person name="Liang C."/>
            <person name="Lipzen A."/>
            <person name="Lutzoni F."/>
            <person name="Magnuson J."/>
            <person name="Mondo S."/>
            <person name="Nolan M."/>
            <person name="Ohm R."/>
            <person name="Pangilinan J."/>
            <person name="Park H.-J."/>
            <person name="Ramirez L."/>
            <person name="Alfaro M."/>
            <person name="Sun H."/>
            <person name="Tritt A."/>
            <person name="Yoshinaga Y."/>
            <person name="Zwiers L.-H."/>
            <person name="Turgeon B."/>
            <person name="Goodwin S."/>
            <person name="Spatafora J."/>
            <person name="Crous P."/>
            <person name="Grigoriev I."/>
        </authorList>
    </citation>
    <scope>NUCLEOTIDE SEQUENCE</scope>
    <source>
        <strain evidence="2 4">CBS 304.34</strain>
    </source>
</reference>
<dbReference type="Proteomes" id="UP000504636">
    <property type="component" value="Unplaced"/>
</dbReference>
<dbReference type="OrthoDB" id="4757095at2759"/>
<accession>A0A6A6ZCT7</accession>
<dbReference type="AlphaFoldDB" id="A0A6A6ZCT7"/>
<evidence type="ECO:0000259" key="1">
    <source>
        <dbReference type="Pfam" id="PF24864"/>
    </source>
</evidence>
<keyword evidence="3" id="KW-1185">Reference proteome</keyword>
<dbReference type="PANTHER" id="PTHR38790:SF9">
    <property type="entry name" value="F-BOX DOMAIN-CONTAINING PROTEIN"/>
    <property type="match status" value="1"/>
</dbReference>
<organism evidence="2">
    <name type="scientific">Mytilinidion resinicola</name>
    <dbReference type="NCBI Taxonomy" id="574789"/>
    <lineage>
        <taxon>Eukaryota</taxon>
        <taxon>Fungi</taxon>
        <taxon>Dikarya</taxon>
        <taxon>Ascomycota</taxon>
        <taxon>Pezizomycotina</taxon>
        <taxon>Dothideomycetes</taxon>
        <taxon>Pleosporomycetidae</taxon>
        <taxon>Mytilinidiales</taxon>
        <taxon>Mytilinidiaceae</taxon>
        <taxon>Mytilinidion</taxon>
    </lineage>
</organism>
<gene>
    <name evidence="2 4" type="ORF">BDZ99DRAFT_457568</name>
</gene>
<feature type="domain" description="DUF7730" evidence="1">
    <location>
        <begin position="1"/>
        <end position="125"/>
    </location>
</feature>
<protein>
    <recommendedName>
        <fullName evidence="1">DUF7730 domain-containing protein</fullName>
    </recommendedName>
</protein>
<proteinExistence type="predicted"/>
<evidence type="ECO:0000313" key="3">
    <source>
        <dbReference type="Proteomes" id="UP000504636"/>
    </source>
</evidence>
<evidence type="ECO:0000313" key="2">
    <source>
        <dbReference type="EMBL" id="KAF2818017.1"/>
    </source>
</evidence>
<reference evidence="4" key="3">
    <citation type="submission" date="2025-04" db="UniProtKB">
        <authorList>
            <consortium name="RefSeq"/>
        </authorList>
    </citation>
    <scope>IDENTIFICATION</scope>
    <source>
        <strain evidence="4">CBS 304.34</strain>
    </source>
</reference>
<dbReference type="RefSeq" id="XP_033584981.1">
    <property type="nucleotide sequence ID" value="XM_033718713.1"/>
</dbReference>
<name>A0A6A6ZCT7_9PEZI</name>
<sequence length="183" mass="21393">MLIACRQTYFEAISILYSTATFSPELDLLMPSLPRTYMPNVLPEVFNAIKSLKVLHRITEVPPDRNCTSHDWTSRDWISRDWPSAWRTIVSMKGLQHLQVNIMVERYEDFWRRQEVREEWLIREAKIIRVAEAQMLNIKLQSFEIRAPAIDIRDSYGLEASGAERATEIKIGGAVYPIWRVPD</sequence>
<evidence type="ECO:0000313" key="4">
    <source>
        <dbReference type="RefSeq" id="XP_033584981.1"/>
    </source>
</evidence>
<dbReference type="GeneID" id="54459606"/>
<dbReference type="PANTHER" id="PTHR38790">
    <property type="entry name" value="2EXR DOMAIN-CONTAINING PROTEIN-RELATED"/>
    <property type="match status" value="1"/>
</dbReference>
<dbReference type="InterPro" id="IPR056632">
    <property type="entry name" value="DUF7730"/>
</dbReference>